<sequence>MDPKRESYYEWKYGTARKRPKLLCAGVAVVRALAAGGYRDAPGLSSARLREPPSIRGPLAQHQAEMQPPPRKSNYTKFLKNLHTEQIAKLHAKNQHECDLLEDLRTYTIKRSAIEKSYSELCELAPLPPEMWEDVFRGTCFSGTNRNASFTSPHSAQLFPPAMYCGRRAEIFLALEQSESANSSRGNGRDEKHIPHNTSSHISGGNAAFTVKPEELNFLSKVALLKISSGYLSKKIPNIPDIKVDGAEEKCNFTGCLTLHAETQQALLLHGRISEQDGGSNPGGPCTRNMWNVWRTVLEENEKLARARLAAVEVFQQQIADEAKTLRQHKINVAKKVSDDDGTLARGSRVSRYSSSRSRMKPKTLRQYKFNVTKKVSGDGDDKCFCAWLTPSRSVVMEMMILVCVAHVRPGILAVDADEAKTLRQHKFNVIKKVSGDGDDKCFCAWLTAVQCTDSLAQAHKELQLTVTDVDKTKKLYFDEEHTAHDVRDKAKDIEEKLKKKKGSFFQSITSLQKNSAKVSSRRDQLEEKSTGARNDYLLSIAAANAHQNRYFLVELQTCMQSMESAVYEKVSEFLTLMGRTELLTCSATQHSFGKIRDQAQQLTRDYNLQCVYLYYPVLKQHIQYDYEPCDNDPVDVVTMDQESVAQTLAQEARRWATRVVRETALVRDATRKLHLYQAMRDSGQKVSGGTQQTRCWATWVVRETALVRDATRKLHLYQAMRDSGQKVSGGTQQTRCWATWVVRETALVRDATRKLHLYQAMRDSGQKVSGGTQQTRCWATWVVRETALVRDATRKLHLYQAMRDSGQKVSGGTQQTRCWATWVVRETALVRDATRKLHLYQAMRDSGQKVSGGTQQTRCWPQGEWWDPTDTVLGHVGRARDGTSTGRDPQAASLPGYAGLWAEGEWWDQQTRCWATWVVRETALVRDATRKLHLYKAMRDSGQKVSGGTQQTRCWATWVVRETALVRDATRKLHLYQAMRDSGQKTDPNDPNGPELDVRMDELRANIRRSETSKAKYEARLECLRVSGAPVDEWLKEIDLLAVQDTLPRSSSLLSVRTDASGAADQPSSDSFYDSDNTEGEASAPAAAHQRTTSGSQHEDEHDEDVDAALEEDRMNIEQLAVGWDDPTQVNWGEPEQAEPEPVEAPAPPLYKCTALYSYTAQNPDELSIIENEQLEVVGEGDGDGWLRARNYRGEEGYVPHNYLDVERDQASAAPGLVTQISFSSVDYTVEGEDADVVQSPDQISVISAPVAKADEPKAEALNAELAKAEAEEAKDELPTLGYCFALYDYDADATDELNLEEGQIIRVVSRDAHGVDDGWWRGEANGVIGNFPSLIVEECDENGEPLSGGDDEWSPPESAPPVFASPPGSPTAAGIDEDMILGDNNNIKDAPPPADPPPPPPADVADLDLGDSMDSQPDFSFNLELTRNQVEQYGSQFEGQEAVAPAVTIVVILGDNNNIKDAPPPRIPAAATADVADLDLGDSMDSQPDFSFNLELTRNQVEQYGSQFEGQEAVAPAVTIVVDEVVGENWSEDEEDTTKVSTNHQPLPKVEEPEDSGLGVAQIVITAATPMVEEPEQPFPPPEPEAEPEDEESSISEQTAVCVPDPAEAPPASSSTASEGESTEASGPPTAPQSPPAAPRAGRASIPDELEPAQLARLTDLKESNA</sequence>
<dbReference type="Proteomes" id="UP001064048">
    <property type="component" value="Chromosome Z"/>
</dbReference>
<gene>
    <name evidence="1" type="ORF">MSG28_001172</name>
</gene>
<name>A0ACC0K4C5_CHOFU</name>
<protein>
    <submittedName>
        <fullName evidence="1">Uncharacterized protein</fullName>
    </submittedName>
</protein>
<dbReference type="EMBL" id="CM046131">
    <property type="protein sequence ID" value="KAI8431117.1"/>
    <property type="molecule type" value="Genomic_DNA"/>
</dbReference>
<keyword evidence="2" id="KW-1185">Reference proteome</keyword>
<comment type="caution">
    <text evidence="1">The sequence shown here is derived from an EMBL/GenBank/DDBJ whole genome shotgun (WGS) entry which is preliminary data.</text>
</comment>
<proteinExistence type="predicted"/>
<accession>A0ACC0K4C5</accession>
<evidence type="ECO:0000313" key="2">
    <source>
        <dbReference type="Proteomes" id="UP001064048"/>
    </source>
</evidence>
<evidence type="ECO:0000313" key="1">
    <source>
        <dbReference type="EMBL" id="KAI8431117.1"/>
    </source>
</evidence>
<organism evidence="1 2">
    <name type="scientific">Choristoneura fumiferana</name>
    <name type="common">Spruce budworm moth</name>
    <name type="synonym">Archips fumiferana</name>
    <dbReference type="NCBI Taxonomy" id="7141"/>
    <lineage>
        <taxon>Eukaryota</taxon>
        <taxon>Metazoa</taxon>
        <taxon>Ecdysozoa</taxon>
        <taxon>Arthropoda</taxon>
        <taxon>Hexapoda</taxon>
        <taxon>Insecta</taxon>
        <taxon>Pterygota</taxon>
        <taxon>Neoptera</taxon>
        <taxon>Endopterygota</taxon>
        <taxon>Lepidoptera</taxon>
        <taxon>Glossata</taxon>
        <taxon>Ditrysia</taxon>
        <taxon>Tortricoidea</taxon>
        <taxon>Tortricidae</taxon>
        <taxon>Tortricinae</taxon>
        <taxon>Choristoneura</taxon>
    </lineage>
</organism>
<reference evidence="1 2" key="1">
    <citation type="journal article" date="2022" name="Genome Biol. Evol.">
        <title>The Spruce Budworm Genome: Reconstructing the Evolutionary History of Antifreeze Proteins.</title>
        <authorList>
            <person name="Beliveau C."/>
            <person name="Gagne P."/>
            <person name="Picq S."/>
            <person name="Vernygora O."/>
            <person name="Keeling C.I."/>
            <person name="Pinkney K."/>
            <person name="Doucet D."/>
            <person name="Wen F."/>
            <person name="Johnston J.S."/>
            <person name="Maaroufi H."/>
            <person name="Boyle B."/>
            <person name="Laroche J."/>
            <person name="Dewar K."/>
            <person name="Juretic N."/>
            <person name="Blackburn G."/>
            <person name="Nisole A."/>
            <person name="Brunet B."/>
            <person name="Brandao M."/>
            <person name="Lumley L."/>
            <person name="Duan J."/>
            <person name="Quan G."/>
            <person name="Lucarotti C.J."/>
            <person name="Roe A.D."/>
            <person name="Sperling F.A.H."/>
            <person name="Levesque R.C."/>
            <person name="Cusson M."/>
        </authorList>
    </citation>
    <scope>NUCLEOTIDE SEQUENCE [LARGE SCALE GENOMIC DNA]</scope>
    <source>
        <strain evidence="1">Glfc:IPQL:Cfum</strain>
    </source>
</reference>